<dbReference type="AlphaFoldDB" id="A0A811QLJ9"/>
<evidence type="ECO:0000256" key="1">
    <source>
        <dbReference type="SAM" id="MobiDB-lite"/>
    </source>
</evidence>
<gene>
    <name evidence="2" type="ORF">NCGR_LOCUS40333</name>
</gene>
<dbReference type="OrthoDB" id="696133at2759"/>
<keyword evidence="3" id="KW-1185">Reference proteome</keyword>
<reference evidence="2" key="1">
    <citation type="submission" date="2020-10" db="EMBL/GenBank/DDBJ databases">
        <authorList>
            <person name="Han B."/>
            <person name="Lu T."/>
            <person name="Zhao Q."/>
            <person name="Huang X."/>
            <person name="Zhao Y."/>
        </authorList>
    </citation>
    <scope>NUCLEOTIDE SEQUENCE</scope>
</reference>
<dbReference type="Proteomes" id="UP000604825">
    <property type="component" value="Unassembled WGS sequence"/>
</dbReference>
<sequence>MDYGEKANNDQQRKGRVREESDPLYEPEDAVLDGEQEAQRESPCHLLAKTGFGEPVKQAVAQMDAAMAQPTPEGEQPVTPAEAVAHVLPSSKFLRNVGLEPAAPKRSPTAAARVQELEVEVVAEKLGAAALRDQLHGQ</sequence>
<evidence type="ECO:0000313" key="2">
    <source>
        <dbReference type="EMBL" id="CAD6256836.1"/>
    </source>
</evidence>
<name>A0A811QLJ9_9POAL</name>
<organism evidence="2 3">
    <name type="scientific">Miscanthus lutarioriparius</name>
    <dbReference type="NCBI Taxonomy" id="422564"/>
    <lineage>
        <taxon>Eukaryota</taxon>
        <taxon>Viridiplantae</taxon>
        <taxon>Streptophyta</taxon>
        <taxon>Embryophyta</taxon>
        <taxon>Tracheophyta</taxon>
        <taxon>Spermatophyta</taxon>
        <taxon>Magnoliopsida</taxon>
        <taxon>Liliopsida</taxon>
        <taxon>Poales</taxon>
        <taxon>Poaceae</taxon>
        <taxon>PACMAD clade</taxon>
        <taxon>Panicoideae</taxon>
        <taxon>Andropogonodae</taxon>
        <taxon>Andropogoneae</taxon>
        <taxon>Saccharinae</taxon>
        <taxon>Miscanthus</taxon>
    </lineage>
</organism>
<proteinExistence type="predicted"/>
<accession>A0A811QLJ9</accession>
<dbReference type="EMBL" id="CAJGYO010000010">
    <property type="protein sequence ID" value="CAD6256836.1"/>
    <property type="molecule type" value="Genomic_DNA"/>
</dbReference>
<protein>
    <submittedName>
        <fullName evidence="2">Uncharacterized protein</fullName>
    </submittedName>
</protein>
<comment type="caution">
    <text evidence="2">The sequence shown here is derived from an EMBL/GenBank/DDBJ whole genome shotgun (WGS) entry which is preliminary data.</text>
</comment>
<evidence type="ECO:0000313" key="3">
    <source>
        <dbReference type="Proteomes" id="UP000604825"/>
    </source>
</evidence>
<feature type="compositionally biased region" description="Basic and acidic residues" evidence="1">
    <location>
        <begin position="1"/>
        <end position="21"/>
    </location>
</feature>
<feature type="compositionally biased region" description="Acidic residues" evidence="1">
    <location>
        <begin position="22"/>
        <end position="36"/>
    </location>
</feature>
<feature type="region of interest" description="Disordered" evidence="1">
    <location>
        <begin position="1"/>
        <end position="42"/>
    </location>
</feature>